<feature type="compositionally biased region" description="Basic and acidic residues" evidence="1">
    <location>
        <begin position="140"/>
        <end position="174"/>
    </location>
</feature>
<evidence type="ECO:0008006" key="4">
    <source>
        <dbReference type="Google" id="ProtNLM"/>
    </source>
</evidence>
<evidence type="ECO:0000313" key="2">
    <source>
        <dbReference type="EMBL" id="GJE27166.1"/>
    </source>
</evidence>
<gene>
    <name evidence="2" type="ORF">LKMONMHP_2023</name>
</gene>
<protein>
    <recommendedName>
        <fullName evidence="4">DUF5872 domain-containing protein</fullName>
    </recommendedName>
</protein>
<reference evidence="2" key="2">
    <citation type="submission" date="2021-08" db="EMBL/GenBank/DDBJ databases">
        <authorList>
            <person name="Tani A."/>
            <person name="Ola A."/>
            <person name="Ogura Y."/>
            <person name="Katsura K."/>
            <person name="Hayashi T."/>
        </authorList>
    </citation>
    <scope>NUCLEOTIDE SEQUENCE</scope>
    <source>
        <strain evidence="2">NBRC 15689</strain>
    </source>
</reference>
<evidence type="ECO:0000256" key="1">
    <source>
        <dbReference type="SAM" id="MobiDB-lite"/>
    </source>
</evidence>
<feature type="compositionally biased region" description="Basic and acidic residues" evidence="1">
    <location>
        <begin position="1"/>
        <end position="27"/>
    </location>
</feature>
<feature type="region of interest" description="Disordered" evidence="1">
    <location>
        <begin position="1"/>
        <end position="174"/>
    </location>
</feature>
<dbReference type="EMBL" id="BPQV01000005">
    <property type="protein sequence ID" value="GJE27166.1"/>
    <property type="molecule type" value="Genomic_DNA"/>
</dbReference>
<name>A0ABQ4T685_METOR</name>
<evidence type="ECO:0000313" key="3">
    <source>
        <dbReference type="Proteomes" id="UP001055156"/>
    </source>
</evidence>
<dbReference type="Proteomes" id="UP001055156">
    <property type="component" value="Unassembled WGS sequence"/>
</dbReference>
<reference evidence="2" key="1">
    <citation type="journal article" date="2021" name="Front. Microbiol.">
        <title>Comprehensive Comparative Genomics and Phenotyping of Methylobacterium Species.</title>
        <authorList>
            <person name="Alessa O."/>
            <person name="Ogura Y."/>
            <person name="Fujitani Y."/>
            <person name="Takami H."/>
            <person name="Hayashi T."/>
            <person name="Sahin N."/>
            <person name="Tani A."/>
        </authorList>
    </citation>
    <scope>NUCLEOTIDE SEQUENCE</scope>
    <source>
        <strain evidence="2">NBRC 15689</strain>
    </source>
</reference>
<proteinExistence type="predicted"/>
<accession>A0ABQ4T685</accession>
<organism evidence="2 3">
    <name type="scientific">Methylobacterium organophilum</name>
    <dbReference type="NCBI Taxonomy" id="410"/>
    <lineage>
        <taxon>Bacteria</taxon>
        <taxon>Pseudomonadati</taxon>
        <taxon>Pseudomonadota</taxon>
        <taxon>Alphaproteobacteria</taxon>
        <taxon>Hyphomicrobiales</taxon>
        <taxon>Methylobacteriaceae</taxon>
        <taxon>Methylobacterium</taxon>
    </lineage>
</organism>
<sequence length="174" mass="18951">MAERAKKTDPKLWEKVKAKVTRSDKGGKPGQWSARKAQMATSTYKKEGGGYEGGKSSDNHLKQWTDEEWGTKSGKESGKTGERYLSKKARESLSASEYARSTAKKRADSAKGKQHSKQPADVAKKAASARKTGSTSSRTESGETKAELMKKARAKDISGRSRMSKAELARAVHA</sequence>
<dbReference type="RefSeq" id="WP_238311025.1">
    <property type="nucleotide sequence ID" value="NZ_BPQV01000005.1"/>
</dbReference>
<feature type="compositionally biased region" description="Basic and acidic residues" evidence="1">
    <location>
        <begin position="44"/>
        <end position="91"/>
    </location>
</feature>
<comment type="caution">
    <text evidence="2">The sequence shown here is derived from an EMBL/GenBank/DDBJ whole genome shotgun (WGS) entry which is preliminary data.</text>
</comment>
<keyword evidence="3" id="KW-1185">Reference proteome</keyword>
<feature type="compositionally biased region" description="Low complexity" evidence="1">
    <location>
        <begin position="130"/>
        <end position="139"/>
    </location>
</feature>